<evidence type="ECO:0000313" key="2">
    <source>
        <dbReference type="EMBL" id="MFC3039182.1"/>
    </source>
</evidence>
<evidence type="ECO:0008006" key="4">
    <source>
        <dbReference type="Google" id="ProtNLM"/>
    </source>
</evidence>
<keyword evidence="3" id="KW-1185">Reference proteome</keyword>
<dbReference type="RefSeq" id="WP_390268111.1">
    <property type="nucleotide sequence ID" value="NZ_JBHRSA010000005.1"/>
</dbReference>
<proteinExistence type="predicted"/>
<evidence type="ECO:0000256" key="1">
    <source>
        <dbReference type="SAM" id="MobiDB-lite"/>
    </source>
</evidence>
<organism evidence="2 3">
    <name type="scientific">Virgibacillus xinjiangensis</name>
    <dbReference type="NCBI Taxonomy" id="393090"/>
    <lineage>
        <taxon>Bacteria</taxon>
        <taxon>Bacillati</taxon>
        <taxon>Bacillota</taxon>
        <taxon>Bacilli</taxon>
        <taxon>Bacillales</taxon>
        <taxon>Bacillaceae</taxon>
        <taxon>Virgibacillus</taxon>
    </lineage>
</organism>
<gene>
    <name evidence="2" type="ORF">ACFOGI_02820</name>
</gene>
<feature type="region of interest" description="Disordered" evidence="1">
    <location>
        <begin position="1"/>
        <end position="22"/>
    </location>
</feature>
<evidence type="ECO:0000313" key="3">
    <source>
        <dbReference type="Proteomes" id="UP001595279"/>
    </source>
</evidence>
<comment type="caution">
    <text evidence="2">The sequence shown here is derived from an EMBL/GenBank/DDBJ whole genome shotgun (WGS) entry which is preliminary data.</text>
</comment>
<dbReference type="EMBL" id="JBHRSA010000005">
    <property type="protein sequence ID" value="MFC3039182.1"/>
    <property type="molecule type" value="Genomic_DNA"/>
</dbReference>
<accession>A0ABV7CS12</accession>
<dbReference type="Proteomes" id="UP001595279">
    <property type="component" value="Unassembled WGS sequence"/>
</dbReference>
<reference evidence="3" key="1">
    <citation type="journal article" date="2019" name="Int. J. Syst. Evol. Microbiol.">
        <title>The Global Catalogue of Microorganisms (GCM) 10K type strain sequencing project: providing services to taxonomists for standard genome sequencing and annotation.</title>
        <authorList>
            <consortium name="The Broad Institute Genomics Platform"/>
            <consortium name="The Broad Institute Genome Sequencing Center for Infectious Disease"/>
            <person name="Wu L."/>
            <person name="Ma J."/>
        </authorList>
    </citation>
    <scope>NUCLEOTIDE SEQUENCE [LARGE SCALE GENOMIC DNA]</scope>
    <source>
        <strain evidence="3">KCTC 13128</strain>
    </source>
</reference>
<sequence length="89" mass="9735">MPNDNFNLMSSNTNKGSNASSNNELTTAKLAILGGLLSTLGDAISTYAAVLALEELQKTKSESNKNDDKISELEKQVKYLTEEINQQKR</sequence>
<name>A0ABV7CS12_9BACI</name>
<protein>
    <recommendedName>
        <fullName evidence="4">Translation initiation factor 2</fullName>
    </recommendedName>
</protein>